<keyword evidence="2" id="KW-1185">Reference proteome</keyword>
<protein>
    <recommendedName>
        <fullName evidence="3">Reverse transcriptase zinc-binding domain-containing protein</fullName>
    </recommendedName>
</protein>
<accession>A0ABQ4ZXX9</accession>
<sequence length="251" mass="29808">MSMGSRTERRTLTEVERSTWLETRKRWVEMENEYGNMIRQKARIKWDVEGDENSKFFHSYVNRRNNKSNIKGLVINDVWSEDLKLIKMEMARHYKPLFSEEGKLGRSFVVIVGSDEDCLVVLGKDGDFERVQFIFYYYYLDRWRWTLCEDGEFKVKDLSRLIEEKILHVETGTQETLWNKLVPKKVNIFVWRALKKTLVRKELDKRGIDFGTRFFVLLAYKCGGIMCHSWVMCDLAMSVWNKGLVGVSWGL</sequence>
<gene>
    <name evidence="1" type="ORF">Tco_0801314</name>
</gene>
<reference evidence="1" key="2">
    <citation type="submission" date="2022-01" db="EMBL/GenBank/DDBJ databases">
        <authorList>
            <person name="Yamashiro T."/>
            <person name="Shiraishi A."/>
            <person name="Satake H."/>
            <person name="Nakayama K."/>
        </authorList>
    </citation>
    <scope>NUCLEOTIDE SEQUENCE</scope>
</reference>
<proteinExistence type="predicted"/>
<evidence type="ECO:0000313" key="2">
    <source>
        <dbReference type="Proteomes" id="UP001151760"/>
    </source>
</evidence>
<dbReference type="Proteomes" id="UP001151760">
    <property type="component" value="Unassembled WGS sequence"/>
</dbReference>
<evidence type="ECO:0008006" key="3">
    <source>
        <dbReference type="Google" id="ProtNLM"/>
    </source>
</evidence>
<name>A0ABQ4ZXX9_9ASTR</name>
<evidence type="ECO:0000313" key="1">
    <source>
        <dbReference type="EMBL" id="GJS94346.1"/>
    </source>
</evidence>
<organism evidence="1 2">
    <name type="scientific">Tanacetum coccineum</name>
    <dbReference type="NCBI Taxonomy" id="301880"/>
    <lineage>
        <taxon>Eukaryota</taxon>
        <taxon>Viridiplantae</taxon>
        <taxon>Streptophyta</taxon>
        <taxon>Embryophyta</taxon>
        <taxon>Tracheophyta</taxon>
        <taxon>Spermatophyta</taxon>
        <taxon>Magnoliopsida</taxon>
        <taxon>eudicotyledons</taxon>
        <taxon>Gunneridae</taxon>
        <taxon>Pentapetalae</taxon>
        <taxon>asterids</taxon>
        <taxon>campanulids</taxon>
        <taxon>Asterales</taxon>
        <taxon>Asteraceae</taxon>
        <taxon>Asteroideae</taxon>
        <taxon>Anthemideae</taxon>
        <taxon>Anthemidinae</taxon>
        <taxon>Tanacetum</taxon>
    </lineage>
</organism>
<comment type="caution">
    <text evidence="1">The sequence shown here is derived from an EMBL/GenBank/DDBJ whole genome shotgun (WGS) entry which is preliminary data.</text>
</comment>
<reference evidence="1" key="1">
    <citation type="journal article" date="2022" name="Int. J. Mol. Sci.">
        <title>Draft Genome of Tanacetum Coccineum: Genomic Comparison of Closely Related Tanacetum-Family Plants.</title>
        <authorList>
            <person name="Yamashiro T."/>
            <person name="Shiraishi A."/>
            <person name="Nakayama K."/>
            <person name="Satake H."/>
        </authorList>
    </citation>
    <scope>NUCLEOTIDE SEQUENCE</scope>
</reference>
<dbReference type="EMBL" id="BQNB010011724">
    <property type="protein sequence ID" value="GJS94346.1"/>
    <property type="molecule type" value="Genomic_DNA"/>
</dbReference>